<reference evidence="3" key="1">
    <citation type="submission" date="2018-05" db="EMBL/GenBank/DDBJ databases">
        <title>Draft genome of Mucuna pruriens seed.</title>
        <authorList>
            <person name="Nnadi N.E."/>
            <person name="Vos R."/>
            <person name="Hasami M.H."/>
            <person name="Devisetty U.K."/>
            <person name="Aguiy J.C."/>
        </authorList>
    </citation>
    <scope>NUCLEOTIDE SEQUENCE [LARGE SCALE GENOMIC DNA]</scope>
    <source>
        <strain evidence="3">JCA_2017</strain>
    </source>
</reference>
<dbReference type="InterPro" id="IPR041577">
    <property type="entry name" value="RT_RNaseH_2"/>
</dbReference>
<dbReference type="Proteomes" id="UP000257109">
    <property type="component" value="Unassembled WGS sequence"/>
</dbReference>
<proteinExistence type="predicted"/>
<protein>
    <submittedName>
        <fullName evidence="3">Retrovirus-related Pol polyprotein from transposon 17.6</fullName>
    </submittedName>
</protein>
<accession>A0A371ESG8</accession>
<name>A0A371ESG8_MUCPR</name>
<evidence type="ECO:0000256" key="1">
    <source>
        <dbReference type="SAM" id="Phobius"/>
    </source>
</evidence>
<dbReference type="Pfam" id="PF17919">
    <property type="entry name" value="RT_RNaseH_2"/>
    <property type="match status" value="1"/>
</dbReference>
<organism evidence="3 4">
    <name type="scientific">Mucuna pruriens</name>
    <name type="common">Velvet bean</name>
    <name type="synonym">Dolichos pruriens</name>
    <dbReference type="NCBI Taxonomy" id="157652"/>
    <lineage>
        <taxon>Eukaryota</taxon>
        <taxon>Viridiplantae</taxon>
        <taxon>Streptophyta</taxon>
        <taxon>Embryophyta</taxon>
        <taxon>Tracheophyta</taxon>
        <taxon>Spermatophyta</taxon>
        <taxon>Magnoliopsida</taxon>
        <taxon>eudicotyledons</taxon>
        <taxon>Gunneridae</taxon>
        <taxon>Pentapetalae</taxon>
        <taxon>rosids</taxon>
        <taxon>fabids</taxon>
        <taxon>Fabales</taxon>
        <taxon>Fabaceae</taxon>
        <taxon>Papilionoideae</taxon>
        <taxon>50 kb inversion clade</taxon>
        <taxon>NPAAA clade</taxon>
        <taxon>indigoferoid/millettioid clade</taxon>
        <taxon>Phaseoleae</taxon>
        <taxon>Mucuna</taxon>
    </lineage>
</organism>
<dbReference type="InterPro" id="IPR043502">
    <property type="entry name" value="DNA/RNA_pol_sf"/>
</dbReference>
<keyword evidence="4" id="KW-1185">Reference proteome</keyword>
<feature type="domain" description="Reverse transcriptase/retrotransposon-derived protein RNase H-like" evidence="2">
    <location>
        <begin position="25"/>
        <end position="103"/>
    </location>
</feature>
<dbReference type="PANTHER" id="PTHR35046:SF9">
    <property type="entry name" value="RNA-DIRECTED DNA POLYMERASE"/>
    <property type="match status" value="1"/>
</dbReference>
<evidence type="ECO:0000313" key="3">
    <source>
        <dbReference type="EMBL" id="RDX68944.1"/>
    </source>
</evidence>
<keyword evidence="1" id="KW-1133">Transmembrane helix</keyword>
<dbReference type="PANTHER" id="PTHR35046">
    <property type="entry name" value="ZINC KNUCKLE (CCHC-TYPE) FAMILY PROTEIN"/>
    <property type="match status" value="1"/>
</dbReference>
<comment type="caution">
    <text evidence="3">The sequence shown here is derived from an EMBL/GenBank/DDBJ whole genome shotgun (WGS) entry which is preliminary data.</text>
</comment>
<feature type="non-terminal residue" evidence="3">
    <location>
        <position position="1"/>
    </location>
</feature>
<dbReference type="EMBL" id="QJKJ01012324">
    <property type="protein sequence ID" value="RDX68944.1"/>
    <property type="molecule type" value="Genomic_DNA"/>
</dbReference>
<evidence type="ECO:0000259" key="2">
    <source>
        <dbReference type="Pfam" id="PF17919"/>
    </source>
</evidence>
<keyword evidence="1" id="KW-0472">Membrane</keyword>
<feature type="transmembrane region" description="Helical" evidence="1">
    <location>
        <begin position="304"/>
        <end position="325"/>
    </location>
</feature>
<sequence length="425" mass="49508">MNEVRSFHGLASFYVRFVKDFNTLSQERVFQALNGRLTHTSILALPNFTKSLKLECDAFNVSIGVVLLQEGHPIAYFSENLKGVHLNYSIYDKELYALLKALHVEFLEQFPYVIKHKQGKMNIVVDELFRIYALIVMLEAKLFDLKFLNLYKNDIDFGKTFALCANSANGGSFRHDGKDIVCDKKFHKRILVKEAREGGLMGYLGNLRLLSSLHGLYVPLPILSSPWVKRKWRLHFFVVVDRFSKMTHFIPCHKVDDACHVFRIRTSNSLDIFGGPYKVSLELSYSSLPLVIHKLMDKLKWKELTLLPLILLLSWCMILVLYLPFDLFPLPLVSTLVNDDRLTKAQFVKKLHKKAWSHMEKKEEQYAKQTNKGKKENIFKEWDLERFPNLMKSKVLPRRDGPLKIIERIDDNAYRIYMPQEYGGK</sequence>
<dbReference type="AlphaFoldDB" id="A0A371ESG8"/>
<dbReference type="OrthoDB" id="1434734at2759"/>
<evidence type="ECO:0000313" key="4">
    <source>
        <dbReference type="Proteomes" id="UP000257109"/>
    </source>
</evidence>
<dbReference type="SUPFAM" id="SSF56672">
    <property type="entry name" value="DNA/RNA polymerases"/>
    <property type="match status" value="1"/>
</dbReference>
<gene>
    <name evidence="3" type="primary">pol</name>
    <name evidence="3" type="ORF">CR513_52005</name>
</gene>
<keyword evidence="1" id="KW-0812">Transmembrane</keyword>